<dbReference type="Gene3D" id="1.20.1250.20">
    <property type="entry name" value="MFS general substrate transporter like domains"/>
    <property type="match status" value="1"/>
</dbReference>
<keyword evidence="2" id="KW-1185">Reference proteome</keyword>
<proteinExistence type="predicted"/>
<dbReference type="InterPro" id="IPR036259">
    <property type="entry name" value="MFS_trans_sf"/>
</dbReference>
<reference evidence="1 2" key="1">
    <citation type="submission" date="2019-01" db="EMBL/GenBank/DDBJ databases">
        <title>Sequencing of cultivated peanut Arachis hypogaea provides insights into genome evolution and oil improvement.</title>
        <authorList>
            <person name="Chen X."/>
        </authorList>
    </citation>
    <scope>NUCLEOTIDE SEQUENCE [LARGE SCALE GENOMIC DNA]</scope>
    <source>
        <strain evidence="2">cv. Fuhuasheng</strain>
        <tissue evidence="1">Leaves</tissue>
    </source>
</reference>
<protein>
    <recommendedName>
        <fullName evidence="3">Major facilitator superfamily (MFS) profile domain-containing protein</fullName>
    </recommendedName>
</protein>
<comment type="caution">
    <text evidence="1">The sequence shown here is derived from an EMBL/GenBank/DDBJ whole genome shotgun (WGS) entry which is preliminary data.</text>
</comment>
<dbReference type="Proteomes" id="UP000289738">
    <property type="component" value="Chromosome B03"/>
</dbReference>
<dbReference type="EMBL" id="SDMP01000013">
    <property type="protein sequence ID" value="RYR22141.1"/>
    <property type="molecule type" value="Genomic_DNA"/>
</dbReference>
<accession>A0A445A6R3</accession>
<dbReference type="AlphaFoldDB" id="A0A445A6R3"/>
<evidence type="ECO:0000313" key="1">
    <source>
        <dbReference type="EMBL" id="RYR22141.1"/>
    </source>
</evidence>
<name>A0A445A6R3_ARAHY</name>
<organism evidence="1 2">
    <name type="scientific">Arachis hypogaea</name>
    <name type="common">Peanut</name>
    <dbReference type="NCBI Taxonomy" id="3818"/>
    <lineage>
        <taxon>Eukaryota</taxon>
        <taxon>Viridiplantae</taxon>
        <taxon>Streptophyta</taxon>
        <taxon>Embryophyta</taxon>
        <taxon>Tracheophyta</taxon>
        <taxon>Spermatophyta</taxon>
        <taxon>Magnoliopsida</taxon>
        <taxon>eudicotyledons</taxon>
        <taxon>Gunneridae</taxon>
        <taxon>Pentapetalae</taxon>
        <taxon>rosids</taxon>
        <taxon>fabids</taxon>
        <taxon>Fabales</taxon>
        <taxon>Fabaceae</taxon>
        <taxon>Papilionoideae</taxon>
        <taxon>50 kb inversion clade</taxon>
        <taxon>dalbergioids sensu lato</taxon>
        <taxon>Dalbergieae</taxon>
        <taxon>Pterocarpus clade</taxon>
        <taxon>Arachis</taxon>
    </lineage>
</organism>
<gene>
    <name evidence="1" type="ORF">Ahy_B03g067422</name>
</gene>
<evidence type="ECO:0008006" key="3">
    <source>
        <dbReference type="Google" id="ProtNLM"/>
    </source>
</evidence>
<evidence type="ECO:0000313" key="2">
    <source>
        <dbReference type="Proteomes" id="UP000289738"/>
    </source>
</evidence>
<dbReference type="STRING" id="3818.A0A445A6R3"/>
<sequence>MIGAFGFLYLTQSLDKTKADAGYSPGIGIKNSLLILGVVNTLGFLFTFLVPEPNGKSLEEISGEHELGNEKESLWHDSAAYGDLLCRLRPLLPPRTNVGYDDALLFPVLARIRYGRQTRKLAAQSWPEEYLQSLSHRYSRRNSMLHQMRLIIR</sequence>